<accession>A0A9D9HLA7</accession>
<feature type="binding site" evidence="7">
    <location>
        <begin position="506"/>
        <end position="509"/>
    </location>
    <ligand>
        <name>deamido-NAD(+)</name>
        <dbReference type="ChEBI" id="CHEBI:58437"/>
        <note>ligand shared between two neighboring subunits</note>
    </ligand>
</feature>
<name>A0A9D9HLA7_9BACT</name>
<dbReference type="InterPro" id="IPR036526">
    <property type="entry name" value="C-N_Hydrolase_sf"/>
</dbReference>
<feature type="active site" description="For glutaminase activity" evidence="7">
    <location>
        <position position="116"/>
    </location>
</feature>
<dbReference type="Pfam" id="PF02540">
    <property type="entry name" value="NAD_synthase"/>
    <property type="match status" value="1"/>
</dbReference>
<evidence type="ECO:0000256" key="4">
    <source>
        <dbReference type="ARBA" id="ARBA00022741"/>
    </source>
</evidence>
<evidence type="ECO:0000256" key="8">
    <source>
        <dbReference type="PIRNR" id="PIRNR006630"/>
    </source>
</evidence>
<evidence type="ECO:0000256" key="7">
    <source>
        <dbReference type="HAMAP-Rule" id="MF_02090"/>
    </source>
</evidence>
<dbReference type="GO" id="GO:0009435">
    <property type="term" value="P:NAD+ biosynthetic process"/>
    <property type="evidence" value="ECO:0007669"/>
    <property type="project" value="UniProtKB-UniRule"/>
</dbReference>
<dbReference type="SUPFAM" id="SSF56317">
    <property type="entry name" value="Carbon-nitrogen hydrolase"/>
    <property type="match status" value="1"/>
</dbReference>
<dbReference type="InterPro" id="IPR003694">
    <property type="entry name" value="NAD_synthase"/>
</dbReference>
<feature type="binding site" evidence="7">
    <location>
        <position position="218"/>
    </location>
    <ligand>
        <name>L-glutamine</name>
        <dbReference type="ChEBI" id="CHEBI:58359"/>
    </ligand>
</feature>
<evidence type="ECO:0000256" key="1">
    <source>
        <dbReference type="ARBA" id="ARBA00005188"/>
    </source>
</evidence>
<dbReference type="InterPro" id="IPR041856">
    <property type="entry name" value="NAD+_synth_C"/>
</dbReference>
<evidence type="ECO:0000313" key="11">
    <source>
        <dbReference type="EMBL" id="MBO8455901.1"/>
    </source>
</evidence>
<dbReference type="GO" id="GO:0004359">
    <property type="term" value="F:glutaminase activity"/>
    <property type="evidence" value="ECO:0007669"/>
    <property type="project" value="InterPro"/>
</dbReference>
<dbReference type="HAMAP" id="MF_02090">
    <property type="entry name" value="NadE_glutamine_dep"/>
    <property type="match status" value="1"/>
</dbReference>
<dbReference type="Gene3D" id="1.10.10.1140">
    <property type="entry name" value="Glutamine-dependent NAD+ synthetase, C-terminal domain"/>
    <property type="match status" value="1"/>
</dbReference>
<dbReference type="PANTHER" id="PTHR23090:SF9">
    <property type="entry name" value="GLUTAMINE-DEPENDENT NAD(+) SYNTHETASE"/>
    <property type="match status" value="1"/>
</dbReference>
<evidence type="ECO:0000256" key="9">
    <source>
        <dbReference type="RuleBase" id="RU003811"/>
    </source>
</evidence>
<dbReference type="PIRSF" id="PIRSF006630">
    <property type="entry name" value="NADS_GAT"/>
    <property type="match status" value="1"/>
</dbReference>
<dbReference type="NCBIfam" id="TIGR00552">
    <property type="entry name" value="nadE"/>
    <property type="match status" value="1"/>
</dbReference>
<dbReference type="GO" id="GO:0008795">
    <property type="term" value="F:NAD+ synthase activity"/>
    <property type="evidence" value="ECO:0007669"/>
    <property type="project" value="UniProtKB-UniRule"/>
</dbReference>
<dbReference type="NCBIfam" id="NF002730">
    <property type="entry name" value="PRK02628.1"/>
    <property type="match status" value="1"/>
</dbReference>
<comment type="similarity">
    <text evidence="2 7 8">In the C-terminal section; belongs to the NAD synthetase family.</text>
</comment>
<dbReference type="CDD" id="cd07570">
    <property type="entry name" value="GAT_Gln-NAD-synth"/>
    <property type="match status" value="1"/>
</dbReference>
<comment type="pathway">
    <text evidence="1 7 8">Cofactor biosynthesis; NAD(+) biosynthesis; NAD(+) from deamido-NAD(+) (L-Gln route): step 1/1.</text>
</comment>
<dbReference type="Proteomes" id="UP000823617">
    <property type="component" value="Unassembled WGS sequence"/>
</dbReference>
<keyword evidence="5 7" id="KW-0067">ATP-binding</keyword>
<dbReference type="Gene3D" id="3.60.110.10">
    <property type="entry name" value="Carbon-nitrogen hydrolase"/>
    <property type="match status" value="1"/>
</dbReference>
<feature type="domain" description="CN hydrolase" evidence="10">
    <location>
        <begin position="7"/>
        <end position="291"/>
    </location>
</feature>
<dbReference type="PROSITE" id="PS50263">
    <property type="entry name" value="CN_HYDROLASE"/>
    <property type="match status" value="1"/>
</dbReference>
<reference evidence="11" key="2">
    <citation type="journal article" date="2021" name="PeerJ">
        <title>Extensive microbial diversity within the chicken gut microbiome revealed by metagenomics and culture.</title>
        <authorList>
            <person name="Gilroy R."/>
            <person name="Ravi A."/>
            <person name="Getino M."/>
            <person name="Pursley I."/>
            <person name="Horton D.L."/>
            <person name="Alikhan N.F."/>
            <person name="Baker D."/>
            <person name="Gharbi K."/>
            <person name="Hall N."/>
            <person name="Watson M."/>
            <person name="Adriaenssens E.M."/>
            <person name="Foster-Nyarko E."/>
            <person name="Jarju S."/>
            <person name="Secka A."/>
            <person name="Antonio M."/>
            <person name="Oren A."/>
            <person name="Chaudhuri R.R."/>
            <person name="La Ragione R."/>
            <person name="Hildebrand F."/>
            <person name="Pallen M.J."/>
        </authorList>
    </citation>
    <scope>NUCLEOTIDE SEQUENCE</scope>
    <source>
        <strain evidence="11">B1-3475</strain>
    </source>
</reference>
<dbReference type="GO" id="GO:0005737">
    <property type="term" value="C:cytoplasm"/>
    <property type="evidence" value="ECO:0007669"/>
    <property type="project" value="InterPro"/>
</dbReference>
<dbReference type="InterPro" id="IPR014729">
    <property type="entry name" value="Rossmann-like_a/b/a_fold"/>
</dbReference>
<feature type="active site" description="Proton acceptor; for glutaminase activity" evidence="7">
    <location>
        <position position="47"/>
    </location>
</feature>
<gene>
    <name evidence="7" type="primary">nadE</name>
    <name evidence="11" type="ORF">IAC08_05810</name>
</gene>
<evidence type="ECO:0000259" key="10">
    <source>
        <dbReference type="PROSITE" id="PS50263"/>
    </source>
</evidence>
<dbReference type="SUPFAM" id="SSF52402">
    <property type="entry name" value="Adenine nucleotide alpha hydrolases-like"/>
    <property type="match status" value="1"/>
</dbReference>
<feature type="binding site" evidence="7">
    <location>
        <position position="496"/>
    </location>
    <ligand>
        <name>ATP</name>
        <dbReference type="ChEBI" id="CHEBI:30616"/>
    </ligand>
</feature>
<dbReference type="InterPro" id="IPR022310">
    <property type="entry name" value="NAD/GMP_synthase"/>
</dbReference>
<feature type="binding site" evidence="7">
    <location>
        <position position="501"/>
    </location>
    <ligand>
        <name>deamido-NAD(+)</name>
        <dbReference type="ChEBI" id="CHEBI:58437"/>
        <note>ligand shared between two neighboring subunits</note>
    </ligand>
</feature>
<evidence type="ECO:0000256" key="3">
    <source>
        <dbReference type="ARBA" id="ARBA00022598"/>
    </source>
</evidence>
<sequence>MKDYGFIRVAAARPQVKPADTEGNVRSICDLIRQAAAQQVSLLVFPELCVTGYTCGDLFGQDKLIKAAEQGIRTIMEETRGKETTVVAGTPVRVAGRLYNCAAVIRNGNIKGLVPKMYLPTYNEFYESRWFSSGADFLGGSSSGLGSLLFNGKDTVREGFNAQVNYDGFHCNISPDMLFEIGDVTFGVEICEDLWTPIPPSSWLSLAGAQIIVNLSASNEVLMKHEYRKDLVSQQSARTVSGYIYCSAGYGESTQDVVYAGSSLIYENGALMAESERFCTEPGLTIADIDCGKLSVLRQKMNTFRAFTPDGTEASRYSSLYSRVPVGSPAATDFGRTLFRYIEPHPFVPGGYGEEMERRCREIFSIQVTGLMSRLSHISCRTAVIGISGGLDSTLALLVTAMAFDRLGWERSRIIGVTMPGYGTTDRTHDNASDLMAALGVTSREISITAACDRHFLDIGHDKSVHDVTYENSQARERTQILMDIANQTGGIVIGTGDLSELALGWATYNGDHMSMYGVNSSIPKTLVRHLVRWVADNHFKGHVAIGDNLSVGNAEHKANGISPRSVKDILMDIIDTPISPELLPADSKGNIQQKTEDLVGPYELHDFFLYNFFRFGYSPDKILFLAKKAFCGKEEGGYDEATVEKWLRTFMRRFFNQQFKRSCLPDGPKVGSVTLSPRGDWRMPSDASSKLFLDDILG</sequence>
<keyword evidence="3 7" id="KW-0436">Ligase</keyword>
<dbReference type="Pfam" id="PF00795">
    <property type="entry name" value="CN_hydrolase"/>
    <property type="match status" value="1"/>
</dbReference>
<comment type="caution">
    <text evidence="11">The sequence shown here is derived from an EMBL/GenBank/DDBJ whole genome shotgun (WGS) entry which is preliminary data.</text>
</comment>
<dbReference type="FunFam" id="1.10.10.1140:FF:000001">
    <property type="entry name" value="Glutamine-dependent NAD(+) synthetase"/>
    <property type="match status" value="1"/>
</dbReference>
<keyword evidence="4 7" id="KW-0547">Nucleotide-binding</keyword>
<comment type="similarity">
    <text evidence="9">Belongs to the NAD synthetase family.</text>
</comment>
<dbReference type="EMBL" id="JADIMK010000062">
    <property type="protein sequence ID" value="MBO8455901.1"/>
    <property type="molecule type" value="Genomic_DNA"/>
</dbReference>
<dbReference type="Gene3D" id="3.40.50.620">
    <property type="entry name" value="HUPs"/>
    <property type="match status" value="1"/>
</dbReference>
<protein>
    <recommendedName>
        <fullName evidence="7 8">Glutamine-dependent NAD(+) synthetase</fullName>
        <ecNumber evidence="7 8">6.3.5.1</ecNumber>
    </recommendedName>
    <alternativeName>
        <fullName evidence="7 8">NAD(+) synthase [glutamine-hydrolyzing]</fullName>
    </alternativeName>
</protein>
<feature type="binding site" evidence="7">
    <location>
        <position position="472"/>
    </location>
    <ligand>
        <name>deamido-NAD(+)</name>
        <dbReference type="ChEBI" id="CHEBI:58437"/>
        <note>ligand shared between two neighboring subunits</note>
    </ligand>
</feature>
<feature type="binding site" evidence="7">
    <location>
        <position position="661"/>
    </location>
    <ligand>
        <name>deamido-NAD(+)</name>
        <dbReference type="ChEBI" id="CHEBI:58437"/>
        <note>ligand shared between two neighboring subunits</note>
    </ligand>
</feature>
<dbReference type="GO" id="GO:0005524">
    <property type="term" value="F:ATP binding"/>
    <property type="evidence" value="ECO:0007669"/>
    <property type="project" value="UniProtKB-UniRule"/>
</dbReference>
<dbReference type="EC" id="6.3.5.1" evidence="7 8"/>
<dbReference type="PANTHER" id="PTHR23090">
    <property type="entry name" value="NH 3 /GLUTAMINE-DEPENDENT NAD + SYNTHETASE"/>
    <property type="match status" value="1"/>
</dbReference>
<proteinExistence type="inferred from homology"/>
<keyword evidence="6 7" id="KW-0520">NAD</keyword>
<dbReference type="GO" id="GO:0003952">
    <property type="term" value="F:NAD+ synthase (glutamine-hydrolyzing) activity"/>
    <property type="evidence" value="ECO:0007669"/>
    <property type="project" value="UniProtKB-UniRule"/>
</dbReference>
<evidence type="ECO:0000256" key="6">
    <source>
        <dbReference type="ARBA" id="ARBA00023027"/>
    </source>
</evidence>
<dbReference type="InterPro" id="IPR003010">
    <property type="entry name" value="C-N_Hydrolase"/>
</dbReference>
<feature type="binding site" evidence="7">
    <location>
        <position position="224"/>
    </location>
    <ligand>
        <name>L-glutamine</name>
        <dbReference type="ChEBI" id="CHEBI:58359"/>
    </ligand>
</feature>
<feature type="binding site" evidence="7">
    <location>
        <position position="122"/>
    </location>
    <ligand>
        <name>L-glutamine</name>
        <dbReference type="ChEBI" id="CHEBI:58359"/>
    </ligand>
</feature>
<dbReference type="InterPro" id="IPR014445">
    <property type="entry name" value="Gln-dep_NAD_synthase"/>
</dbReference>
<reference evidence="11" key="1">
    <citation type="submission" date="2020-10" db="EMBL/GenBank/DDBJ databases">
        <authorList>
            <person name="Gilroy R."/>
        </authorList>
    </citation>
    <scope>NUCLEOTIDE SEQUENCE</scope>
    <source>
        <strain evidence="11">B1-3475</strain>
    </source>
</reference>
<comment type="function">
    <text evidence="7">Catalyzes the ATP-dependent amidation of deamido-NAD to form NAD. Uses L-glutamine as a nitrogen source.</text>
</comment>
<organism evidence="11 12">
    <name type="scientific">Candidatus Cryptobacteroides intestinigallinarum</name>
    <dbReference type="NCBI Taxonomy" id="2840767"/>
    <lineage>
        <taxon>Bacteria</taxon>
        <taxon>Pseudomonadati</taxon>
        <taxon>Bacteroidota</taxon>
        <taxon>Bacteroidia</taxon>
        <taxon>Bacteroidales</taxon>
        <taxon>Candidatus Cryptobacteroides</taxon>
    </lineage>
</organism>
<feature type="binding site" evidence="7">
    <location>
        <begin position="386"/>
        <end position="393"/>
    </location>
    <ligand>
        <name>ATP</name>
        <dbReference type="ChEBI" id="CHEBI:30616"/>
    </ligand>
</feature>
<dbReference type="AlphaFoldDB" id="A0A9D9HLA7"/>
<evidence type="ECO:0000256" key="2">
    <source>
        <dbReference type="ARBA" id="ARBA00007145"/>
    </source>
</evidence>
<feature type="active site" description="Nucleophile; for glutaminase activity" evidence="7">
    <location>
        <position position="191"/>
    </location>
</feature>
<comment type="catalytic activity">
    <reaction evidence="7 8">
        <text>deamido-NAD(+) + L-glutamine + ATP + H2O = L-glutamate + AMP + diphosphate + NAD(+) + H(+)</text>
        <dbReference type="Rhea" id="RHEA:24384"/>
        <dbReference type="ChEBI" id="CHEBI:15377"/>
        <dbReference type="ChEBI" id="CHEBI:15378"/>
        <dbReference type="ChEBI" id="CHEBI:29985"/>
        <dbReference type="ChEBI" id="CHEBI:30616"/>
        <dbReference type="ChEBI" id="CHEBI:33019"/>
        <dbReference type="ChEBI" id="CHEBI:57540"/>
        <dbReference type="ChEBI" id="CHEBI:58359"/>
        <dbReference type="ChEBI" id="CHEBI:58437"/>
        <dbReference type="ChEBI" id="CHEBI:456215"/>
        <dbReference type="EC" id="6.3.5.1"/>
    </reaction>
</comment>
<evidence type="ECO:0000313" key="12">
    <source>
        <dbReference type="Proteomes" id="UP000823617"/>
    </source>
</evidence>
<dbReference type="CDD" id="cd00553">
    <property type="entry name" value="NAD_synthase"/>
    <property type="match status" value="1"/>
</dbReference>
<evidence type="ECO:0000256" key="5">
    <source>
        <dbReference type="ARBA" id="ARBA00022840"/>
    </source>
</evidence>